<evidence type="ECO:0000313" key="3">
    <source>
        <dbReference type="Proteomes" id="UP000236449"/>
    </source>
</evidence>
<organism evidence="2 3">
    <name type="scientific">Vibrio diazotrophicus</name>
    <dbReference type="NCBI Taxonomy" id="685"/>
    <lineage>
        <taxon>Bacteria</taxon>
        <taxon>Pseudomonadati</taxon>
        <taxon>Pseudomonadota</taxon>
        <taxon>Gammaproteobacteria</taxon>
        <taxon>Vibrionales</taxon>
        <taxon>Vibrionaceae</taxon>
        <taxon>Vibrio</taxon>
    </lineage>
</organism>
<protein>
    <submittedName>
        <fullName evidence="2">DUF2523 domain-containing protein</fullName>
    </submittedName>
</protein>
<dbReference type="OrthoDB" id="5904955at2"/>
<keyword evidence="1" id="KW-0812">Transmembrane</keyword>
<keyword evidence="1" id="KW-1133">Transmembrane helix</keyword>
<dbReference type="RefSeq" id="WP_102966808.1">
    <property type="nucleotide sequence ID" value="NZ_JAPWHJ010000009.1"/>
</dbReference>
<gene>
    <name evidence="2" type="ORF">C1N32_16545</name>
</gene>
<comment type="caution">
    <text evidence="2">The sequence shown here is derived from an EMBL/GenBank/DDBJ whole genome shotgun (WGS) entry which is preliminary data.</text>
</comment>
<evidence type="ECO:0000256" key="1">
    <source>
        <dbReference type="SAM" id="Phobius"/>
    </source>
</evidence>
<reference evidence="2 3" key="1">
    <citation type="submission" date="2018-01" db="EMBL/GenBank/DDBJ databases">
        <title>Draft genome sequences of six Vibrio diazotrophicus strains isolated from deep-sea sediments of the Baltic Sea.</title>
        <authorList>
            <person name="Castillo D."/>
            <person name="Vandieken V."/>
            <person name="Chiang O."/>
            <person name="Middelboe M."/>
        </authorList>
    </citation>
    <scope>NUCLEOTIDE SEQUENCE [LARGE SCALE GENOMIC DNA]</scope>
    <source>
        <strain evidence="2 3">60.27F</strain>
    </source>
</reference>
<dbReference type="InterPro" id="IPR019670">
    <property type="entry name" value="DUF2523"/>
</dbReference>
<dbReference type="EMBL" id="POSK01000011">
    <property type="protein sequence ID" value="PNI03461.1"/>
    <property type="molecule type" value="Genomic_DNA"/>
</dbReference>
<sequence length="113" mass="13150">MQFLLDILNALGDVGQTVVEFFDFIPTYFQQLMAYINVWYIKAKLTWLIWTMQVYYTTAQLLLKEIGFNSVVASAFNALPDELRYYAYAFGVPHAIGVYFNFLSTGFVMKMLR</sequence>
<accession>A0A2J8G7J1</accession>
<dbReference type="AlphaFoldDB" id="A0A2J8G7J1"/>
<proteinExistence type="predicted"/>
<dbReference type="Pfam" id="PF10734">
    <property type="entry name" value="DUF2523"/>
    <property type="match status" value="1"/>
</dbReference>
<name>A0A2J8G7J1_VIBDI</name>
<feature type="transmembrane region" description="Helical" evidence="1">
    <location>
        <begin position="85"/>
        <end position="109"/>
    </location>
</feature>
<dbReference type="Proteomes" id="UP000236449">
    <property type="component" value="Unassembled WGS sequence"/>
</dbReference>
<evidence type="ECO:0000313" key="2">
    <source>
        <dbReference type="EMBL" id="PNI03461.1"/>
    </source>
</evidence>
<keyword evidence="1" id="KW-0472">Membrane</keyword>